<keyword evidence="9" id="KW-0807">Transducer</keyword>
<organism evidence="11 12">
    <name type="scientific">Atta colombica</name>
    <dbReference type="NCBI Taxonomy" id="520822"/>
    <lineage>
        <taxon>Eukaryota</taxon>
        <taxon>Metazoa</taxon>
        <taxon>Ecdysozoa</taxon>
        <taxon>Arthropoda</taxon>
        <taxon>Hexapoda</taxon>
        <taxon>Insecta</taxon>
        <taxon>Pterygota</taxon>
        <taxon>Neoptera</taxon>
        <taxon>Endopterygota</taxon>
        <taxon>Hymenoptera</taxon>
        <taxon>Apocrita</taxon>
        <taxon>Aculeata</taxon>
        <taxon>Formicoidea</taxon>
        <taxon>Formicidae</taxon>
        <taxon>Myrmicinae</taxon>
        <taxon>Atta</taxon>
    </lineage>
</organism>
<accession>A0A195BLA8</accession>
<keyword evidence="7 10" id="KW-0472">Membrane</keyword>
<dbReference type="AlphaFoldDB" id="A0A195BLA8"/>
<keyword evidence="12" id="KW-1185">Reference proteome</keyword>
<evidence type="ECO:0000313" key="11">
    <source>
        <dbReference type="EMBL" id="KYM85495.1"/>
    </source>
</evidence>
<dbReference type="GO" id="GO:0007165">
    <property type="term" value="P:signal transduction"/>
    <property type="evidence" value="ECO:0007669"/>
    <property type="project" value="UniProtKB-KW"/>
</dbReference>
<dbReference type="PANTHER" id="PTHR21137:SF35">
    <property type="entry name" value="ODORANT RECEPTOR 19A-RELATED"/>
    <property type="match status" value="1"/>
</dbReference>
<dbReference type="Pfam" id="PF02949">
    <property type="entry name" value="7tm_6"/>
    <property type="match status" value="1"/>
</dbReference>
<evidence type="ECO:0000256" key="8">
    <source>
        <dbReference type="ARBA" id="ARBA00023170"/>
    </source>
</evidence>
<evidence type="ECO:0000256" key="4">
    <source>
        <dbReference type="ARBA" id="ARBA00022692"/>
    </source>
</evidence>
<dbReference type="GO" id="GO:0005886">
    <property type="term" value="C:plasma membrane"/>
    <property type="evidence" value="ECO:0007669"/>
    <property type="project" value="UniProtKB-SubCell"/>
</dbReference>
<keyword evidence="4 10" id="KW-0812">Transmembrane</keyword>
<gene>
    <name evidence="11" type="ORF">ALC53_04739</name>
</gene>
<keyword evidence="5" id="KW-0552">Olfaction</keyword>
<name>A0A195BLA8_9HYME</name>
<keyword evidence="2" id="KW-1003">Cell membrane</keyword>
<evidence type="ECO:0000256" key="10">
    <source>
        <dbReference type="SAM" id="Phobius"/>
    </source>
</evidence>
<dbReference type="GO" id="GO:0005549">
    <property type="term" value="F:odorant binding"/>
    <property type="evidence" value="ECO:0007669"/>
    <property type="project" value="InterPro"/>
</dbReference>
<evidence type="ECO:0000256" key="9">
    <source>
        <dbReference type="ARBA" id="ARBA00023224"/>
    </source>
</evidence>
<proteinExistence type="predicted"/>
<comment type="subcellular location">
    <subcellularLocation>
        <location evidence="1">Cell membrane</location>
        <topology evidence="1">Multi-pass membrane protein</topology>
    </subcellularLocation>
</comment>
<evidence type="ECO:0000313" key="12">
    <source>
        <dbReference type="Proteomes" id="UP000078540"/>
    </source>
</evidence>
<evidence type="ECO:0000256" key="3">
    <source>
        <dbReference type="ARBA" id="ARBA00022606"/>
    </source>
</evidence>
<dbReference type="STRING" id="520822.A0A195BLA8"/>
<protein>
    <submittedName>
        <fullName evidence="11">Uncharacterized protein</fullName>
    </submittedName>
</protein>
<feature type="transmembrane region" description="Helical" evidence="10">
    <location>
        <begin position="150"/>
        <end position="173"/>
    </location>
</feature>
<keyword evidence="6 10" id="KW-1133">Transmembrane helix</keyword>
<keyword evidence="8" id="KW-0675">Receptor</keyword>
<reference evidence="11 12" key="1">
    <citation type="submission" date="2015-09" db="EMBL/GenBank/DDBJ databases">
        <title>Atta colombica WGS genome.</title>
        <authorList>
            <person name="Nygaard S."/>
            <person name="Hu H."/>
            <person name="Boomsma J."/>
            <person name="Zhang G."/>
        </authorList>
    </citation>
    <scope>NUCLEOTIDE SEQUENCE [LARGE SCALE GENOMIC DNA]</scope>
    <source>
        <strain evidence="11">Treedump-2</strain>
        <tissue evidence="11">Whole body</tissue>
    </source>
</reference>
<evidence type="ECO:0000256" key="6">
    <source>
        <dbReference type="ARBA" id="ARBA00022989"/>
    </source>
</evidence>
<dbReference type="GO" id="GO:0004984">
    <property type="term" value="F:olfactory receptor activity"/>
    <property type="evidence" value="ECO:0007669"/>
    <property type="project" value="InterPro"/>
</dbReference>
<evidence type="ECO:0000256" key="5">
    <source>
        <dbReference type="ARBA" id="ARBA00022725"/>
    </source>
</evidence>
<feature type="transmembrane region" description="Helical" evidence="10">
    <location>
        <begin position="495"/>
        <end position="518"/>
    </location>
</feature>
<dbReference type="PANTHER" id="PTHR21137">
    <property type="entry name" value="ODORANT RECEPTOR"/>
    <property type="match status" value="1"/>
</dbReference>
<keyword evidence="3" id="KW-0716">Sensory transduction</keyword>
<sequence>MSYTCHACGLFEIASYRIEQTLFENTIQGIASSSEKSSITMCQGVINGFNMYRKAIEFFSQLITSKKYYEMIVSFVFISGHFWYMFFCNYVGQKMMDHSSDIQRAMIYSSVKNAEIITAYDAKKYATLHNCPYWFIHSIARGICHDFDHLNFNCLITMFIYVSIFCIILVQFLSNFFFNTTSDKNESGLRQLPILVECFIDQQKYFLLILILLCFIVICSLTMVIATETVNMSYVQHACGLFEIARYNVQWYVAPLKTQKLLLLMMQRSMRHCTIVIDGLFIPSFEGFATVRILTIASCRNKEMKTHTQQNINVKQQYLKCRENMVFAGSRYYKINRILLMCIGLWPYYTQQLMEQMRYDWNSLKKKEEFKIIQNRTNIGRFCTIIMLSEFIDSVKSTFSVAHIFASSLGVILLSINLYLLCEYIMAEDIYGMSTSFLYIVTHFCYMFFLNYIGQQVIDYSNNIFKKTYNSRWYAAPLNTQKCLIIITYRSMKTYTLTICLGLFVPSLEGFATVNYYLSFDLRNSSRNLRSLSAFSAGLVKYALFHRKPPSSYPLCNKCAVVLVSFNTLKKEKGNKIPKELLLQKHYRKYNTFSSPRQFPKISESLSRKIPLLPHVDWSRRANYRTGHKSGACTI</sequence>
<evidence type="ECO:0000256" key="2">
    <source>
        <dbReference type="ARBA" id="ARBA00022475"/>
    </source>
</evidence>
<feature type="transmembrane region" description="Helical" evidence="10">
    <location>
        <begin position="434"/>
        <end position="453"/>
    </location>
</feature>
<evidence type="ECO:0000256" key="1">
    <source>
        <dbReference type="ARBA" id="ARBA00004651"/>
    </source>
</evidence>
<dbReference type="InterPro" id="IPR004117">
    <property type="entry name" value="7tm6_olfct_rcpt"/>
</dbReference>
<feature type="transmembrane region" description="Helical" evidence="10">
    <location>
        <begin position="205"/>
        <end position="226"/>
    </location>
</feature>
<evidence type="ECO:0000256" key="7">
    <source>
        <dbReference type="ARBA" id="ARBA00023136"/>
    </source>
</evidence>
<feature type="transmembrane region" description="Helical" evidence="10">
    <location>
        <begin position="68"/>
        <end position="87"/>
    </location>
</feature>
<dbReference type="EMBL" id="KQ976453">
    <property type="protein sequence ID" value="KYM85495.1"/>
    <property type="molecule type" value="Genomic_DNA"/>
</dbReference>
<dbReference type="Proteomes" id="UP000078540">
    <property type="component" value="Unassembled WGS sequence"/>
</dbReference>
<feature type="transmembrane region" description="Helical" evidence="10">
    <location>
        <begin position="401"/>
        <end position="422"/>
    </location>
</feature>